<keyword evidence="3" id="KW-1185">Reference proteome</keyword>
<sequence>MSQTVNPYSASSAEAIERVFPQADVVRLYRSYRSTMEITAFAQRITPNPDIIPWNGTGPSPSSRASATRKRSCGPSRR</sequence>
<organism evidence="2 3">
    <name type="scientific">Hymenobacter humi</name>
    <dbReference type="NCBI Taxonomy" id="1411620"/>
    <lineage>
        <taxon>Bacteria</taxon>
        <taxon>Pseudomonadati</taxon>
        <taxon>Bacteroidota</taxon>
        <taxon>Cytophagia</taxon>
        <taxon>Cytophagales</taxon>
        <taxon>Hymenobacteraceae</taxon>
        <taxon>Hymenobacter</taxon>
    </lineage>
</organism>
<dbReference type="EMBL" id="JBHTEK010000006">
    <property type="protein sequence ID" value="MFC7671291.1"/>
    <property type="molecule type" value="Genomic_DNA"/>
</dbReference>
<feature type="compositionally biased region" description="Polar residues" evidence="1">
    <location>
        <begin position="57"/>
        <end position="66"/>
    </location>
</feature>
<comment type="caution">
    <text evidence="2">The sequence shown here is derived from an EMBL/GenBank/DDBJ whole genome shotgun (WGS) entry which is preliminary data.</text>
</comment>
<reference evidence="3" key="1">
    <citation type="journal article" date="2019" name="Int. J. Syst. Evol. Microbiol.">
        <title>The Global Catalogue of Microorganisms (GCM) 10K type strain sequencing project: providing services to taxonomists for standard genome sequencing and annotation.</title>
        <authorList>
            <consortium name="The Broad Institute Genomics Platform"/>
            <consortium name="The Broad Institute Genome Sequencing Center for Infectious Disease"/>
            <person name="Wu L."/>
            <person name="Ma J."/>
        </authorList>
    </citation>
    <scope>NUCLEOTIDE SEQUENCE [LARGE SCALE GENOMIC DNA]</scope>
    <source>
        <strain evidence="3">JCM 19635</strain>
    </source>
</reference>
<dbReference type="Proteomes" id="UP001596513">
    <property type="component" value="Unassembled WGS sequence"/>
</dbReference>
<proteinExistence type="predicted"/>
<accession>A0ABW2UGR5</accession>
<evidence type="ECO:0000313" key="2">
    <source>
        <dbReference type="EMBL" id="MFC7671291.1"/>
    </source>
</evidence>
<gene>
    <name evidence="2" type="ORF">ACFQT0_30720</name>
</gene>
<name>A0ABW2UGR5_9BACT</name>
<evidence type="ECO:0000256" key="1">
    <source>
        <dbReference type="SAM" id="MobiDB-lite"/>
    </source>
</evidence>
<dbReference type="RefSeq" id="WP_380207302.1">
    <property type="nucleotide sequence ID" value="NZ_JBHTEK010000006.1"/>
</dbReference>
<protein>
    <submittedName>
        <fullName evidence="2">Uncharacterized protein</fullName>
    </submittedName>
</protein>
<feature type="region of interest" description="Disordered" evidence="1">
    <location>
        <begin position="47"/>
        <end position="78"/>
    </location>
</feature>
<evidence type="ECO:0000313" key="3">
    <source>
        <dbReference type="Proteomes" id="UP001596513"/>
    </source>
</evidence>
<feature type="compositionally biased region" description="Basic residues" evidence="1">
    <location>
        <begin position="67"/>
        <end position="78"/>
    </location>
</feature>